<keyword evidence="4" id="KW-0732">Signal</keyword>
<evidence type="ECO:0000256" key="5">
    <source>
        <dbReference type="ARBA" id="ARBA00023136"/>
    </source>
</evidence>
<evidence type="ECO:0000256" key="6">
    <source>
        <dbReference type="ARBA" id="ARBA00023139"/>
    </source>
</evidence>
<dbReference type="Gene3D" id="6.20.190.10">
    <property type="entry name" value="Nutrient germinant receptor protein C, domain 1"/>
    <property type="match status" value="1"/>
</dbReference>
<comment type="similarity">
    <text evidence="2">Belongs to the GerABKC lipoprotein family.</text>
</comment>
<dbReference type="Proteomes" id="UP000615455">
    <property type="component" value="Unassembled WGS sequence"/>
</dbReference>
<evidence type="ECO:0000256" key="7">
    <source>
        <dbReference type="ARBA" id="ARBA00023288"/>
    </source>
</evidence>
<dbReference type="PANTHER" id="PTHR35789:SF1">
    <property type="entry name" value="SPORE GERMINATION PROTEIN B3"/>
    <property type="match status" value="1"/>
</dbReference>
<dbReference type="Pfam" id="PF05504">
    <property type="entry name" value="Spore_GerAC"/>
    <property type="match status" value="1"/>
</dbReference>
<evidence type="ECO:0000256" key="1">
    <source>
        <dbReference type="ARBA" id="ARBA00004635"/>
    </source>
</evidence>
<evidence type="ECO:0000313" key="10">
    <source>
        <dbReference type="EMBL" id="GFZ77505.1"/>
    </source>
</evidence>
<organism evidence="10 11">
    <name type="scientific">Paenibacillus marchantiophytorum</name>
    <dbReference type="NCBI Taxonomy" id="1619310"/>
    <lineage>
        <taxon>Bacteria</taxon>
        <taxon>Bacillati</taxon>
        <taxon>Bacillota</taxon>
        <taxon>Bacilli</taxon>
        <taxon>Bacillales</taxon>
        <taxon>Paenibacillaceae</taxon>
        <taxon>Paenibacillus</taxon>
    </lineage>
</organism>
<evidence type="ECO:0000259" key="9">
    <source>
        <dbReference type="Pfam" id="PF25198"/>
    </source>
</evidence>
<keyword evidence="7" id="KW-0449">Lipoprotein</keyword>
<proteinExistence type="inferred from homology"/>
<dbReference type="InterPro" id="IPR057336">
    <property type="entry name" value="GerAC_N"/>
</dbReference>
<dbReference type="NCBIfam" id="TIGR02887">
    <property type="entry name" value="spore_ger_x_C"/>
    <property type="match status" value="1"/>
</dbReference>
<comment type="subcellular location">
    <subcellularLocation>
        <location evidence="1">Membrane</location>
        <topology evidence="1">Lipid-anchor</topology>
    </subcellularLocation>
</comment>
<dbReference type="InterPro" id="IPR038501">
    <property type="entry name" value="Spore_GerAC_C_sf"/>
</dbReference>
<evidence type="ECO:0000256" key="4">
    <source>
        <dbReference type="ARBA" id="ARBA00022729"/>
    </source>
</evidence>
<sequence>MIIWSFGHTMRLSWGLGLLALLLTGCWDRSEVNDLALITGAAIDKHDNKTIELTVQIFVPRGSSNISMDNGLKGSGGSSQSSYVKSAVGVNLADALSHLQEKLPRKLFWGHAEVIIFGEAIARSGIRDDLDYFMRAPQPRERAYMYVSKGEARNILELNTKLERNTAESLREISKSKLTLSVTLADLAQMLGSGSHAAALPYMELTAPLSLNNPDKSESFINATAIFKNDKMIGKIDDSTTRGALWLRNEIKQAVVTVVPEGTEGTVSANLIKSKTTLEPIIENGKWRMNVWIHTEDDALQNTTKLNLVEDPNAVKTVEKALNDDIENRVRSALDKVQHDLQADIFGFAGEFHRAYPKEWKKNQQRWDELFPTVEVAIHSDAKMLRPGLSSIRATQPE</sequence>
<dbReference type="Gene3D" id="3.30.300.210">
    <property type="entry name" value="Nutrient germinant receptor protein C, domain 3"/>
    <property type="match status" value="1"/>
</dbReference>
<keyword evidence="3" id="KW-0309">Germination</keyword>
<dbReference type="RefSeq" id="WP_189011649.1">
    <property type="nucleotide sequence ID" value="NZ_BMHE01000009.1"/>
</dbReference>
<dbReference type="InterPro" id="IPR008844">
    <property type="entry name" value="Spore_GerAC-like"/>
</dbReference>
<reference evidence="11" key="1">
    <citation type="journal article" date="2019" name="Int. J. Syst. Evol. Microbiol.">
        <title>The Global Catalogue of Microorganisms (GCM) 10K type strain sequencing project: providing services to taxonomists for standard genome sequencing and annotation.</title>
        <authorList>
            <consortium name="The Broad Institute Genomics Platform"/>
            <consortium name="The Broad Institute Genome Sequencing Center for Infectious Disease"/>
            <person name="Wu L."/>
            <person name="Ma J."/>
        </authorList>
    </citation>
    <scope>NUCLEOTIDE SEQUENCE [LARGE SCALE GENOMIC DNA]</scope>
    <source>
        <strain evidence="11">CGMCC 1.15043</strain>
    </source>
</reference>
<feature type="domain" description="Spore germination protein N-terminal" evidence="9">
    <location>
        <begin position="28"/>
        <end position="204"/>
    </location>
</feature>
<accession>A0ABQ1ELN5</accession>
<feature type="domain" description="Spore germination GerAC-like C-terminal" evidence="8">
    <location>
        <begin position="224"/>
        <end position="388"/>
    </location>
</feature>
<dbReference type="Pfam" id="PF25198">
    <property type="entry name" value="Spore_GerAC_N"/>
    <property type="match status" value="1"/>
</dbReference>
<keyword evidence="6" id="KW-0564">Palmitate</keyword>
<dbReference type="EMBL" id="BMHE01000009">
    <property type="protein sequence ID" value="GFZ77505.1"/>
    <property type="molecule type" value="Genomic_DNA"/>
</dbReference>
<evidence type="ECO:0000313" key="11">
    <source>
        <dbReference type="Proteomes" id="UP000615455"/>
    </source>
</evidence>
<evidence type="ECO:0000259" key="8">
    <source>
        <dbReference type="Pfam" id="PF05504"/>
    </source>
</evidence>
<protein>
    <submittedName>
        <fullName evidence="10">Germination protein</fullName>
    </submittedName>
</protein>
<evidence type="ECO:0000256" key="3">
    <source>
        <dbReference type="ARBA" id="ARBA00022544"/>
    </source>
</evidence>
<name>A0ABQ1ELN5_9BACL</name>
<keyword evidence="11" id="KW-1185">Reference proteome</keyword>
<dbReference type="InterPro" id="IPR046953">
    <property type="entry name" value="Spore_GerAC-like_C"/>
</dbReference>
<comment type="caution">
    <text evidence="10">The sequence shown here is derived from an EMBL/GenBank/DDBJ whole genome shotgun (WGS) entry which is preliminary data.</text>
</comment>
<evidence type="ECO:0000256" key="2">
    <source>
        <dbReference type="ARBA" id="ARBA00007886"/>
    </source>
</evidence>
<gene>
    <name evidence="10" type="primary">grkc</name>
    <name evidence="10" type="ORF">GCM10008018_23790</name>
</gene>
<dbReference type="PANTHER" id="PTHR35789">
    <property type="entry name" value="SPORE GERMINATION PROTEIN B3"/>
    <property type="match status" value="1"/>
</dbReference>
<keyword evidence="5" id="KW-0472">Membrane</keyword>